<comment type="subcellular location">
    <subcellularLocation>
        <location evidence="5">Host cell membrane</location>
        <topology evidence="5">Lipid-anchor</topology>
    </subcellularLocation>
    <subcellularLocation>
        <location evidence="4">Host cytoplasm</location>
    </subcellularLocation>
    <subcellularLocation>
        <location evidence="6">Host endosome</location>
        <location evidence="6">Host multivesicular body</location>
    </subcellularLocation>
    <subcellularLocation>
        <location evidence="3">Host nucleus</location>
    </subcellularLocation>
    <subcellularLocation>
        <location evidence="57">Virion membrane</location>
        <topology evidence="57">Lipid-anchor</topology>
    </subcellularLocation>
</comment>
<dbReference type="FunFam" id="4.10.60.10:FF:000001">
    <property type="entry name" value="Gag polyprotein"/>
    <property type="match status" value="1"/>
</dbReference>
<dbReference type="InterPro" id="IPR036397">
    <property type="entry name" value="RNaseH_sf"/>
</dbReference>
<dbReference type="PANTHER" id="PTHR41694:SF3">
    <property type="entry name" value="RNA-DIRECTED DNA POLYMERASE-RELATED"/>
    <property type="match status" value="1"/>
</dbReference>
<evidence type="ECO:0000256" key="46">
    <source>
        <dbReference type="ARBA" id="ARBA00023136"/>
    </source>
</evidence>
<dbReference type="InterPro" id="IPR001584">
    <property type="entry name" value="Integrase_cat-core"/>
</dbReference>
<dbReference type="Gene3D" id="3.30.420.10">
    <property type="entry name" value="Ribonuclease H-like superfamily/Ribonuclease H"/>
    <property type="match status" value="2"/>
</dbReference>
<dbReference type="PDB" id="2YPK">
    <property type="method" value="X-ray"/>
    <property type="resolution" value="1.95 A"/>
    <property type="chains" value="C=162-172"/>
</dbReference>
<dbReference type="GO" id="GO:0075523">
    <property type="term" value="P:viral translational frameshifting"/>
    <property type="evidence" value="ECO:0007669"/>
    <property type="project" value="UniProtKB-KW"/>
</dbReference>
<feature type="region of interest" description="Disordered" evidence="60">
    <location>
        <begin position="436"/>
        <end position="480"/>
    </location>
</feature>
<evidence type="ECO:0000256" key="19">
    <source>
        <dbReference type="ARBA" id="ARBA00022670"/>
    </source>
</evidence>
<dbReference type="Gene3D" id="3.10.10.10">
    <property type="entry name" value="HIV Type 1 Reverse Transcriptase, subunit A, domain 1"/>
    <property type="match status" value="1"/>
</dbReference>
<dbReference type="Pfam" id="PF00552">
    <property type="entry name" value="IN_DBD_C"/>
    <property type="match status" value="1"/>
</dbReference>
<dbReference type="Pfam" id="PF02022">
    <property type="entry name" value="Integrase_Zn"/>
    <property type="match status" value="1"/>
</dbReference>
<evidence type="ECO:0000256" key="9">
    <source>
        <dbReference type="ARBA" id="ARBA00019628"/>
    </source>
</evidence>
<keyword evidence="43" id="KW-0917">Virion maturation</keyword>
<dbReference type="InterPro" id="IPR018061">
    <property type="entry name" value="Retropepsins"/>
</dbReference>
<dbReference type="InterPro" id="IPR036862">
    <property type="entry name" value="Integrase_C_dom_sf_retrovir"/>
</dbReference>
<keyword evidence="33" id="KW-0460">Magnesium</keyword>
<evidence type="ECO:0000256" key="49">
    <source>
        <dbReference type="ARBA" id="ARBA00023200"/>
    </source>
</evidence>
<evidence type="ECO:0000256" key="3">
    <source>
        <dbReference type="ARBA" id="ARBA00004147"/>
    </source>
</evidence>
<keyword evidence="40" id="KW-1190">Host gene expression shutoff by virus</keyword>
<dbReference type="PROSITE" id="PS50878">
    <property type="entry name" value="RT_POL"/>
    <property type="match status" value="1"/>
</dbReference>
<dbReference type="GO" id="GO:0044826">
    <property type="term" value="P:viral genome integration into host DNA"/>
    <property type="evidence" value="ECO:0007669"/>
    <property type="project" value="UniProtKB-KW"/>
</dbReference>
<dbReference type="InterPro" id="IPR010661">
    <property type="entry name" value="RVT_thumb"/>
</dbReference>
<dbReference type="PRINTS" id="PR00234">
    <property type="entry name" value="HIV1MATRIX"/>
</dbReference>
<dbReference type="InterPro" id="IPR001995">
    <property type="entry name" value="Peptidase_A2_cat"/>
</dbReference>
<evidence type="ECO:0000256" key="16">
    <source>
        <dbReference type="ARBA" id="ARBA00022581"/>
    </source>
</evidence>
<keyword evidence="53" id="KW-1160">Virus entry into host cell</keyword>
<evidence type="ECO:0000256" key="54">
    <source>
        <dbReference type="ARBA" id="ARBA00023415"/>
    </source>
</evidence>
<evidence type="ECO:0000256" key="33">
    <source>
        <dbReference type="ARBA" id="ARBA00022842"/>
    </source>
</evidence>
<dbReference type="SUPFAM" id="SSF56672">
    <property type="entry name" value="DNA/RNA polymerases"/>
    <property type="match status" value="1"/>
</dbReference>
<dbReference type="GO" id="GO:0004190">
    <property type="term" value="F:aspartic-type endopeptidase activity"/>
    <property type="evidence" value="ECO:0007669"/>
    <property type="project" value="UniProtKB-KW"/>
</dbReference>
<evidence type="ECO:0000256" key="1">
    <source>
        <dbReference type="ARBA" id="ARBA00000379"/>
    </source>
</evidence>
<comment type="cofactor">
    <cofactor evidence="2">
        <name>Mg(2+)</name>
        <dbReference type="ChEBI" id="CHEBI:18420"/>
    </cofactor>
</comment>
<reference evidence="68 69" key="1">
    <citation type="journal article" date="2003" name="AIDS Res. Hum. Retroviruses">
        <title>Emergence of complex and diverse CRF02-AG/CRF06-cpx recombinant HIV type 1 strains in Niger, West Africa.</title>
        <authorList>
            <person name="Mamadou S."/>
            <person name="Vidal N."/>
            <person name="Montavon C."/>
            <person name="Ben A."/>
            <person name="Djibo A."/>
            <person name="Rabiou S."/>
            <person name="Mboup S."/>
            <person name="Delaporte E."/>
            <person name="Peeters M."/>
        </authorList>
    </citation>
    <scope>NUCLEOTIDE SEQUENCE [LARGE SCALE GENOMIC DNA]</scope>
</reference>
<keyword evidence="24" id="KW-0479">Metal-binding</keyword>
<dbReference type="Gene3D" id="1.10.10.200">
    <property type="match status" value="1"/>
</dbReference>
<evidence type="ECO:0000256" key="4">
    <source>
        <dbReference type="ARBA" id="ARBA00004192"/>
    </source>
</evidence>
<dbReference type="FunFam" id="3.30.70.270:FF:000016">
    <property type="entry name" value="POL polyprotein"/>
    <property type="match status" value="1"/>
</dbReference>
<organism evidence="68 69">
    <name type="scientific">Human immunodeficiency virus type 1</name>
    <name type="common">HIV-1</name>
    <dbReference type="NCBI Taxonomy" id="11676"/>
    <lineage>
        <taxon>Viruses</taxon>
        <taxon>Riboviria</taxon>
        <taxon>Pararnavirae</taxon>
        <taxon>Artverviricota</taxon>
        <taxon>Revtraviricetes</taxon>
        <taxon>Ortervirales</taxon>
        <taxon>Retroviridae</taxon>
        <taxon>Orthoretrovirinae</taxon>
        <taxon>Lentivirus</taxon>
        <taxon>Lentivirus humimdef1</taxon>
    </lineage>
</organism>
<dbReference type="GO" id="GO:0008270">
    <property type="term" value="F:zinc ion binding"/>
    <property type="evidence" value="ECO:0007669"/>
    <property type="project" value="UniProtKB-KW"/>
</dbReference>
<dbReference type="InterPro" id="IPR034170">
    <property type="entry name" value="Retropepsin-like_cat_dom"/>
</dbReference>
<keyword evidence="38" id="KW-0695">RNA-directed DNA polymerase</keyword>
<evidence type="ECO:0000256" key="32">
    <source>
        <dbReference type="ARBA" id="ARBA00022833"/>
    </source>
</evidence>
<dbReference type="GO" id="GO:0039657">
    <property type="term" value="P:symbiont-mediated suppression of host gene expression"/>
    <property type="evidence" value="ECO:0007669"/>
    <property type="project" value="UniProtKB-KW"/>
</dbReference>
<dbReference type="InterPro" id="IPR008916">
    <property type="entry name" value="Retrov_capsid_C"/>
</dbReference>
<dbReference type="InterPro" id="IPR036875">
    <property type="entry name" value="Znf_CCHC_sf"/>
</dbReference>
<evidence type="ECO:0000256" key="5">
    <source>
        <dbReference type="ARBA" id="ARBA00004425"/>
    </source>
</evidence>
<dbReference type="SMR" id="Q70XD7"/>
<dbReference type="InterPro" id="IPR001969">
    <property type="entry name" value="Aspartic_peptidase_AS"/>
</dbReference>
<evidence type="ECO:0000256" key="31">
    <source>
        <dbReference type="ARBA" id="ARBA00022809"/>
    </source>
</evidence>
<dbReference type="GO" id="GO:0042025">
    <property type="term" value="C:host cell nucleus"/>
    <property type="evidence" value="ECO:0007669"/>
    <property type="project" value="UniProtKB-SubCell"/>
</dbReference>
<keyword evidence="26" id="KW-0064">Aspartyl protease</keyword>
<dbReference type="GO" id="GO:0043657">
    <property type="term" value="C:host cell"/>
    <property type="evidence" value="ECO:0007669"/>
    <property type="project" value="GOC"/>
</dbReference>
<evidence type="ECO:0000256" key="14">
    <source>
        <dbReference type="ARBA" id="ARBA00022561"/>
    </source>
</evidence>
<dbReference type="Gene3D" id="6.10.250.390">
    <property type="match status" value="1"/>
</dbReference>
<dbReference type="MEROPS" id="A02.001"/>
<dbReference type="PROSITE" id="PS50879">
    <property type="entry name" value="RNASE_H_1"/>
    <property type="match status" value="1"/>
</dbReference>
<dbReference type="InterPro" id="IPR000477">
    <property type="entry name" value="RT_dom"/>
</dbReference>
<dbReference type="Gene3D" id="4.10.60.10">
    <property type="entry name" value="Zinc finger, CCHC-type"/>
    <property type="match status" value="1"/>
</dbReference>
<dbReference type="InterPro" id="IPR008919">
    <property type="entry name" value="Retrov_capsid_N"/>
</dbReference>
<evidence type="ECO:0000256" key="25">
    <source>
        <dbReference type="ARBA" id="ARBA00022737"/>
    </source>
</evidence>
<dbReference type="GO" id="GO:0020002">
    <property type="term" value="C:host cell plasma membrane"/>
    <property type="evidence" value="ECO:0007669"/>
    <property type="project" value="UniProtKB-SubCell"/>
</dbReference>
<dbReference type="InterPro" id="IPR017856">
    <property type="entry name" value="Integrase-like_N"/>
</dbReference>
<dbReference type="Gene3D" id="3.30.70.270">
    <property type="match status" value="3"/>
</dbReference>
<dbReference type="PDBsum" id="2YPL"/>
<dbReference type="GO" id="GO:0003964">
    <property type="term" value="F:RNA-directed DNA polymerase activity"/>
    <property type="evidence" value="ECO:0007669"/>
    <property type="project" value="UniProtKB-KW"/>
</dbReference>
<evidence type="ECO:0000256" key="26">
    <source>
        <dbReference type="ARBA" id="ARBA00022750"/>
    </source>
</evidence>
<feature type="DNA-binding region" description="Integrase-type" evidence="59">
    <location>
        <begin position="1434"/>
        <end position="1481"/>
    </location>
</feature>
<evidence type="ECO:0000256" key="17">
    <source>
        <dbReference type="ARBA" id="ARBA00022612"/>
    </source>
</evidence>
<dbReference type="GO" id="GO:0072494">
    <property type="term" value="C:host multivesicular body"/>
    <property type="evidence" value="ECO:0007669"/>
    <property type="project" value="UniProtKB-SubCell"/>
</dbReference>
<dbReference type="PDB" id="2YPL">
    <property type="method" value="X-ray"/>
    <property type="resolution" value="2.40 A"/>
    <property type="chains" value="C=162-172"/>
</dbReference>
<dbReference type="InterPro" id="IPR014817">
    <property type="entry name" value="Gag_p6"/>
</dbReference>
<evidence type="ECO:0000256" key="51">
    <source>
        <dbReference type="ARBA" id="ARBA00023268"/>
    </source>
</evidence>
<accession>Q70XD7</accession>
<evidence type="ECO:0000256" key="55">
    <source>
        <dbReference type="ARBA" id="ARBA00031060"/>
    </source>
</evidence>
<dbReference type="FunFam" id="1.10.1200.30:FF:000001">
    <property type="entry name" value="Gag polyprotein"/>
    <property type="match status" value="1"/>
</dbReference>
<evidence type="ECO:0000256" key="2">
    <source>
        <dbReference type="ARBA" id="ARBA00001946"/>
    </source>
</evidence>
<evidence type="ECO:0000259" key="65">
    <source>
        <dbReference type="PROSITE" id="PS50879"/>
    </source>
</evidence>
<keyword evidence="16" id="KW-0945">Host-virus interaction</keyword>
<evidence type="ECO:0000256" key="15">
    <source>
        <dbReference type="ARBA" id="ARBA00022562"/>
    </source>
</evidence>
<dbReference type="Pfam" id="PF06815">
    <property type="entry name" value="RVT_connect"/>
    <property type="match status" value="1"/>
</dbReference>
<dbReference type="EMBL" id="AJ508596">
    <property type="protein sequence ID" value="CAD48448.1"/>
    <property type="molecule type" value="Genomic_DNA"/>
</dbReference>
<dbReference type="GO" id="GO:0005198">
    <property type="term" value="F:structural molecule activity"/>
    <property type="evidence" value="ECO:0007669"/>
    <property type="project" value="InterPro"/>
</dbReference>
<keyword evidence="17" id="KW-1188">Viral release from host cell</keyword>
<evidence type="ECO:0000256" key="27">
    <source>
        <dbReference type="ARBA" id="ARBA00022758"/>
    </source>
</evidence>
<evidence type="ECO:0000256" key="6">
    <source>
        <dbReference type="ARBA" id="ARBA00004560"/>
    </source>
</evidence>
<feature type="domain" description="Integrase-type" evidence="67">
    <location>
        <begin position="1434"/>
        <end position="1481"/>
    </location>
</feature>
<evidence type="ECO:0000256" key="48">
    <source>
        <dbReference type="ARBA" id="ARBA00023195"/>
    </source>
</evidence>
<dbReference type="PROSITE" id="PS50876">
    <property type="entry name" value="ZF_INTEGRASE"/>
    <property type="match status" value="1"/>
</dbReference>
<dbReference type="Pfam" id="PF08705">
    <property type="entry name" value="Gag_p6"/>
    <property type="match status" value="1"/>
</dbReference>
<dbReference type="InterPro" id="IPR010999">
    <property type="entry name" value="Retrovr_matrix"/>
</dbReference>
<dbReference type="InterPro" id="IPR010659">
    <property type="entry name" value="RVT_connect"/>
</dbReference>
<dbReference type="GO" id="GO:0035613">
    <property type="term" value="F:RNA stem-loop binding"/>
    <property type="evidence" value="ECO:0007669"/>
    <property type="project" value="TreeGrafter"/>
</dbReference>
<evidence type="ECO:0000256" key="10">
    <source>
        <dbReference type="ARBA" id="ARBA00022462"/>
    </source>
</evidence>
<feature type="domain" description="Integrase-type" evidence="63">
    <location>
        <begin position="1214"/>
        <end position="1255"/>
    </location>
</feature>
<keyword evidence="32" id="KW-0862">Zinc</keyword>
<dbReference type="Pfam" id="PF19317">
    <property type="entry name" value="Gag_p24_C"/>
    <property type="match status" value="1"/>
</dbReference>
<keyword evidence="27" id="KW-0688">Ribosomal frameshifting</keyword>
<dbReference type="Pfam" id="PF00077">
    <property type="entry name" value="RVP"/>
    <property type="match status" value="1"/>
</dbReference>
<keyword evidence="12" id="KW-1163">Viral penetration into host nucleus</keyword>
<dbReference type="EvolutionaryTrace" id="Q70XD7"/>
<keyword evidence="34" id="KW-0946">Virion</keyword>
<keyword evidence="11" id="KW-1032">Host cell membrane</keyword>
<dbReference type="PROSITE" id="PS50994">
    <property type="entry name" value="INTEGRASE"/>
    <property type="match status" value="1"/>
</dbReference>
<keyword evidence="20" id="KW-0808">Transferase</keyword>
<keyword evidence="28" id="KW-0255">Endonuclease</keyword>
<keyword evidence="42" id="KW-0543">Viral nucleoprotein</keyword>
<dbReference type="FunFam" id="3.30.420.10:FF:000017">
    <property type="entry name" value="POL polyprotein"/>
    <property type="match status" value="1"/>
</dbReference>
<dbReference type="PDBsum" id="2YPK"/>
<evidence type="ECO:0000259" key="61">
    <source>
        <dbReference type="PROSITE" id="PS50158"/>
    </source>
</evidence>
<evidence type="ECO:0000256" key="28">
    <source>
        <dbReference type="ARBA" id="ARBA00022759"/>
    </source>
</evidence>
<dbReference type="SUPFAM" id="SSF50630">
    <property type="entry name" value="Acid proteases"/>
    <property type="match status" value="1"/>
</dbReference>
<keyword evidence="44" id="KW-0446">Lipid-binding</keyword>
<evidence type="ECO:0000256" key="47">
    <source>
        <dbReference type="ARBA" id="ARBA00023172"/>
    </source>
</evidence>
<evidence type="ECO:0000256" key="24">
    <source>
        <dbReference type="ARBA" id="ARBA00022723"/>
    </source>
</evidence>
<feature type="domain" description="RNase H type-1" evidence="65">
    <location>
        <begin position="1085"/>
        <end position="1208"/>
    </location>
</feature>
<evidence type="ECO:0007829" key="70">
    <source>
        <dbReference type="PDB" id="2YPK"/>
    </source>
</evidence>
<dbReference type="CDD" id="cd05482">
    <property type="entry name" value="HIV_retropepsin_like"/>
    <property type="match status" value="1"/>
</dbReference>
<evidence type="ECO:0000256" key="35">
    <source>
        <dbReference type="ARBA" id="ARBA00022870"/>
    </source>
</evidence>
<evidence type="ECO:0000256" key="36">
    <source>
        <dbReference type="ARBA" id="ARBA00022884"/>
    </source>
</evidence>
<dbReference type="InterPro" id="IPR043128">
    <property type="entry name" value="Rev_trsase/Diguanyl_cyclase"/>
</dbReference>
<evidence type="ECO:0000256" key="57">
    <source>
        <dbReference type="ARBA" id="ARBA00037826"/>
    </source>
</evidence>
<dbReference type="Pfam" id="PF00078">
    <property type="entry name" value="RVT_1"/>
    <property type="match status" value="1"/>
</dbReference>
<evidence type="ECO:0000313" key="68">
    <source>
        <dbReference type="EMBL" id="CAD48448.1"/>
    </source>
</evidence>
<dbReference type="InterPro" id="IPR001037">
    <property type="entry name" value="Integrase_C_retrovir"/>
</dbReference>
<dbReference type="PROSITE" id="PS50158">
    <property type="entry name" value="ZF_CCHC"/>
    <property type="match status" value="2"/>
</dbReference>
<evidence type="ECO:0000256" key="53">
    <source>
        <dbReference type="ARBA" id="ARBA00023296"/>
    </source>
</evidence>
<evidence type="ECO:0000256" key="7">
    <source>
        <dbReference type="ARBA" id="ARBA00008364"/>
    </source>
</evidence>
<dbReference type="Pfam" id="PF00540">
    <property type="entry name" value="Gag_p17"/>
    <property type="match status" value="1"/>
</dbReference>
<evidence type="ECO:0000256" key="37">
    <source>
        <dbReference type="ARBA" id="ARBA00022908"/>
    </source>
</evidence>
<dbReference type="Gene3D" id="1.10.150.90">
    <property type="entry name" value="Immunodeficiency lentiviruses, gag gene matrix protein p17"/>
    <property type="match status" value="1"/>
</dbReference>
<dbReference type="InterPro" id="IPR045345">
    <property type="entry name" value="Gag_p24_C"/>
</dbReference>
<keyword evidence="50" id="KW-1262">Eukaryotic host gene expression shutoff by virus</keyword>
<evidence type="ECO:0007829" key="71">
    <source>
        <dbReference type="PDB" id="2YPL"/>
    </source>
</evidence>
<keyword evidence="30" id="KW-0378">Hydrolase</keyword>
<evidence type="ECO:0000256" key="34">
    <source>
        <dbReference type="ARBA" id="ARBA00022844"/>
    </source>
</evidence>
<dbReference type="GO" id="GO:0003677">
    <property type="term" value="F:DNA binding"/>
    <property type="evidence" value="ECO:0007669"/>
    <property type="project" value="UniProtKB-KW"/>
</dbReference>
<evidence type="ECO:0000256" key="23">
    <source>
        <dbReference type="ARBA" id="ARBA00022722"/>
    </source>
</evidence>
<evidence type="ECO:0000256" key="60">
    <source>
        <dbReference type="SAM" id="MobiDB-lite"/>
    </source>
</evidence>
<dbReference type="InterPro" id="IPR002156">
    <property type="entry name" value="RNaseH_domain"/>
</dbReference>
<dbReference type="Pfam" id="PF00098">
    <property type="entry name" value="zf-CCHC"/>
    <property type="match status" value="2"/>
</dbReference>
<keyword evidence="46" id="KW-0472">Membrane</keyword>
<keyword evidence="15" id="KW-1048">Host nucleus</keyword>
<evidence type="ECO:0000256" key="58">
    <source>
        <dbReference type="PROSITE-ProRule" id="PRU00450"/>
    </source>
</evidence>
<dbReference type="FunFam" id="2.40.70.10:FF:000001">
    <property type="entry name" value="Gag-Pol polyprotein"/>
    <property type="match status" value="1"/>
</dbReference>
<dbReference type="Gene3D" id="2.30.30.10">
    <property type="entry name" value="Integrase, C-terminal domain superfamily, retroviral"/>
    <property type="match status" value="1"/>
</dbReference>
<keyword evidence="10" id="KW-1187">Viral budding via the host ESCRT complexes</keyword>
<dbReference type="SUPFAM" id="SSF53098">
    <property type="entry name" value="Ribonuclease H-like"/>
    <property type="match status" value="2"/>
</dbReference>
<dbReference type="SUPFAM" id="SSF50122">
    <property type="entry name" value="DNA-binding domain of retroviral integrase"/>
    <property type="match status" value="1"/>
</dbReference>
<evidence type="ECO:0000256" key="59">
    <source>
        <dbReference type="PROSITE-ProRule" id="PRU00506"/>
    </source>
</evidence>
<feature type="domain" description="Integrase catalytic" evidence="66">
    <location>
        <begin position="1265"/>
        <end position="1415"/>
    </location>
</feature>
<keyword evidence="48" id="KW-1179">Viral genome integration</keyword>
<dbReference type="GO" id="GO:0039702">
    <property type="term" value="P:viral budding via host ESCRT complex"/>
    <property type="evidence" value="ECO:0007669"/>
    <property type="project" value="UniProtKB-KW"/>
</dbReference>
<keyword evidence="19" id="KW-0645">Protease</keyword>
<keyword evidence="13" id="KW-0597">Phosphoprotein</keyword>
<evidence type="ECO:0000256" key="22">
    <source>
        <dbReference type="ARBA" id="ARBA00022707"/>
    </source>
</evidence>
<dbReference type="GO" id="GO:0046718">
    <property type="term" value="P:symbiont entry into host cell"/>
    <property type="evidence" value="ECO:0007669"/>
    <property type="project" value="UniProtKB-KW"/>
</dbReference>
<dbReference type="SUPFAM" id="SSF57756">
    <property type="entry name" value="Retrovirus zinc finger-like domains"/>
    <property type="match status" value="1"/>
</dbReference>
<evidence type="ECO:0000256" key="29">
    <source>
        <dbReference type="ARBA" id="ARBA00022771"/>
    </source>
</evidence>
<evidence type="ECO:0000259" key="63">
    <source>
        <dbReference type="PROSITE" id="PS50876"/>
    </source>
</evidence>
<dbReference type="PROSITE" id="PS00141">
    <property type="entry name" value="ASP_PROTEASE"/>
    <property type="match status" value="1"/>
</dbReference>
<keyword evidence="25" id="KW-0677">Repeat</keyword>
<dbReference type="GO" id="GO:0006508">
    <property type="term" value="P:proteolysis"/>
    <property type="evidence" value="ECO:0007669"/>
    <property type="project" value="UniProtKB-KW"/>
</dbReference>
<dbReference type="GO" id="GO:0075713">
    <property type="term" value="P:establishment of integrated proviral latency"/>
    <property type="evidence" value="ECO:0007669"/>
    <property type="project" value="UniProtKB-KW"/>
</dbReference>
<keyword evidence="41" id="KW-1039">Host endosome</keyword>
<keyword evidence="36" id="KW-0694">RNA-binding</keyword>
<keyword evidence="35" id="KW-1043">Host membrane</keyword>
<organismHost>
    <name type="scientific">Homo sapiens</name>
    <name type="common">Human</name>
    <dbReference type="NCBI Taxonomy" id="9606"/>
</organismHost>
<feature type="domain" description="Peptidase A2" evidence="62">
    <location>
        <begin position="572"/>
        <end position="641"/>
    </location>
</feature>
<dbReference type="GO" id="GO:0003887">
    <property type="term" value="F:DNA-directed DNA polymerase activity"/>
    <property type="evidence" value="ECO:0007669"/>
    <property type="project" value="UniProtKB-KW"/>
</dbReference>
<keyword evidence="21" id="KW-0548">Nucleotidyltransferase</keyword>
<evidence type="ECO:0000256" key="50">
    <source>
        <dbReference type="ARBA" id="ARBA00023247"/>
    </source>
</evidence>
<comment type="catalytic activity">
    <reaction evidence="1">
        <text>3'-end directed exonucleolytic cleavage of viral RNA-DNA hybrid.</text>
        <dbReference type="EC" id="3.1.13.2"/>
    </reaction>
</comment>
<dbReference type="InterPro" id="IPR000071">
    <property type="entry name" value="Lentvrl_matrix_N"/>
</dbReference>
<evidence type="ECO:0000256" key="45">
    <source>
        <dbReference type="ARBA" id="ARBA00023125"/>
    </source>
</evidence>
<dbReference type="Gene3D" id="1.10.375.10">
    <property type="entry name" value="Human Immunodeficiency Virus Type 1 Capsid Protein"/>
    <property type="match status" value="1"/>
</dbReference>
<dbReference type="InterPro" id="IPR043502">
    <property type="entry name" value="DNA/RNA_pol_sf"/>
</dbReference>
<dbReference type="FunFam" id="1.10.375.10:FF:000001">
    <property type="entry name" value="Gag polyprotein"/>
    <property type="match status" value="1"/>
</dbReference>
<keyword evidence="49" id="KW-1035">Host cytoplasm</keyword>
<dbReference type="Pfam" id="PF06817">
    <property type="entry name" value="RVT_thumb"/>
    <property type="match status" value="1"/>
</dbReference>
<name>Q70XD7_HV1</name>
<reference evidence="70 71" key="2">
    <citation type="journal article" date="2012" name="Proc. Natl. Acad. Sci. U.S.A.">
        <title>Structural features underlying T-cell receptor sensitivity to concealed MHC class I micropolymorphisms.</title>
        <authorList>
            <person name="Stewart-Jones G.B."/>
            <person name="Simpson P."/>
            <person name="van der Merwe P.A."/>
            <person name="Easterbrook P."/>
            <person name="McMichael A.J."/>
            <person name="Rowland-Jones S.L."/>
            <person name="Jones E.Y."/>
            <person name="Gillespie G.M."/>
        </authorList>
    </citation>
    <scope>X-RAY CRYSTALLOGRAPHY (1.95 ANGSTROMS) OF 162-172</scope>
</reference>
<dbReference type="SUPFAM" id="SSF47353">
    <property type="entry name" value="Retrovirus capsid dimerization domain-like"/>
    <property type="match status" value="1"/>
</dbReference>
<dbReference type="Pfam" id="PF00075">
    <property type="entry name" value="RNase_H"/>
    <property type="match status" value="1"/>
</dbReference>
<dbReference type="Gene3D" id="1.10.1200.30">
    <property type="match status" value="1"/>
</dbReference>
<dbReference type="GO" id="GO:0075732">
    <property type="term" value="P:viral penetration into host nucleus"/>
    <property type="evidence" value="ECO:0007669"/>
    <property type="project" value="UniProtKB-KW"/>
</dbReference>
<dbReference type="CDD" id="cd01645">
    <property type="entry name" value="RT_Rtv"/>
    <property type="match status" value="1"/>
</dbReference>
<evidence type="ECO:0000313" key="69">
    <source>
        <dbReference type="Proteomes" id="UP000169765"/>
    </source>
</evidence>
<dbReference type="Gene3D" id="1.20.5.760">
    <property type="entry name" value="Single helix bin"/>
    <property type="match status" value="1"/>
</dbReference>
<evidence type="ECO:0000256" key="42">
    <source>
        <dbReference type="ARBA" id="ARBA00023086"/>
    </source>
</evidence>
<dbReference type="FunFam" id="3.30.420.10:FF:000025">
    <property type="entry name" value="Gag-Pol polyprotein"/>
    <property type="match status" value="1"/>
</dbReference>
<feature type="compositionally biased region" description="Basic and acidic residues" evidence="60">
    <location>
        <begin position="523"/>
        <end position="533"/>
    </location>
</feature>
<keyword evidence="45" id="KW-0238">DNA-binding</keyword>
<keyword evidence="23" id="KW-0540">Nuclease</keyword>
<dbReference type="InterPro" id="IPR003308">
    <property type="entry name" value="Integrase_Zn-bd_dom_N"/>
</dbReference>
<dbReference type="PROSITE" id="PS51027">
    <property type="entry name" value="INTEGRASE_DBD"/>
    <property type="match status" value="1"/>
</dbReference>
<evidence type="ECO:0000256" key="44">
    <source>
        <dbReference type="ARBA" id="ARBA00023121"/>
    </source>
</evidence>
<evidence type="ECO:0000256" key="39">
    <source>
        <dbReference type="ARBA" id="ARBA00022932"/>
    </source>
</evidence>
<dbReference type="SMART" id="SM00343">
    <property type="entry name" value="ZnF_C2HC"/>
    <property type="match status" value="2"/>
</dbReference>
<evidence type="ECO:0000256" key="11">
    <source>
        <dbReference type="ARBA" id="ARBA00022511"/>
    </source>
</evidence>
<protein>
    <recommendedName>
        <fullName evidence="9">Gag polyprotein</fullName>
    </recommendedName>
    <alternativeName>
        <fullName evidence="8">Gag-Pol polyprotein</fullName>
    </alternativeName>
    <alternativeName>
        <fullName evidence="56">Pr160Gag-Pol</fullName>
    </alternativeName>
    <alternativeName>
        <fullName evidence="55">Pr55Gag</fullName>
    </alternativeName>
</protein>
<evidence type="ECO:0000259" key="67">
    <source>
        <dbReference type="PROSITE" id="PS51027"/>
    </source>
</evidence>
<dbReference type="InterPro" id="IPR001878">
    <property type="entry name" value="Znf_CCHC"/>
</dbReference>
<evidence type="ECO:0000256" key="41">
    <source>
        <dbReference type="ARBA" id="ARBA00023046"/>
    </source>
</evidence>
<evidence type="ECO:0000259" key="64">
    <source>
        <dbReference type="PROSITE" id="PS50878"/>
    </source>
</evidence>
<keyword evidence="18" id="KW-1198">Viral budding</keyword>
<evidence type="ECO:0000256" key="8">
    <source>
        <dbReference type="ARBA" id="ARBA00018735"/>
    </source>
</evidence>
<dbReference type="InterPro" id="IPR012337">
    <property type="entry name" value="RNaseH-like_sf"/>
</dbReference>
<evidence type="ECO:0000256" key="40">
    <source>
        <dbReference type="ARBA" id="ARBA00022995"/>
    </source>
</evidence>
<dbReference type="SUPFAM" id="SSF47836">
    <property type="entry name" value="Retroviral matrix proteins"/>
    <property type="match status" value="1"/>
</dbReference>
<keyword evidence="37" id="KW-0229">DNA integration</keyword>
<evidence type="ECO:0000256" key="38">
    <source>
        <dbReference type="ARBA" id="ARBA00022918"/>
    </source>
</evidence>
<sequence>MGARASVLSGGKLDEWEKIRLRPGGKKKYRLKHLVWASRELERFALNPGLLETAEGCQQIMEQIQSALRTGSEELKSLYNTVATLYCVHQRIQVKDTKEALDKIEEIQNKSKQKAQQAAAATGNSSNVSQNYPIVQNAQGQMVHQSISPRTLNAWVKVIEEKAFSPEVIPMFSALSEGCTPQDLNMMLNIVGGHQAAMQMLKDTINEEAAEWDRIHPVHAGPIPPGQMREPRGSDIAGTTSTLQEQIGWMTSNPPIPVGEIYKRWIVLGLNKIVRMYSPVSILDIKQGPKEPFRDYVDRFFKTLRAEQATQEVKDWMTETLLVQNANPDCKTILRALGPGASLEEMMTACQGVGGPSHKARVLAEAMSQASGANIMMQKSNFKGPKRSIKCFNCGKEGHLARNCRAPRKKGCWKCGKEGHQMKDCTERQANFLGKIWPSNKGRPGNFPQSRPEPTAPPAESFGFGEEITPSPKQEQKEKELYPPLASLKSLFGSDPFFRENLAFQQGEAREFSSEQTRTNSPTRRELRVRRGDNPLPEAGAEGKGAIPSLSFPQITLWQRPLVTVRIGGQLIEALLDTGADDTVLEEINLPGKWKPKMIGGIGGFIKVRQYDQILMEICGKRAIGTVLVGPTPVNIIGRNMLTQIGCTLNFPISPIETVPVKLKPGMDGPRVKQWPLTEEKIKALTEICTEMEKEGKISKIGPENPYNTPIFAIKKKDSTKWRKLVDFRELNKRTQDFWEVQLGIPHPAGLKKKKSVTVLDVGDAYFSVPLDKEFRKYTAFTIPSRNNETPGIRYQYNVLPQGWKGSPAIFQASMTKILEPFRTKNPEIVIYQYMDDLYVGSDLEIGQHRAKIEELREHLLKWGFTTPDKKHQKEPPFLWMGYELHPDKWTVQPIQLPNKDSWTVNDIQKLVGKLNWASQIYPGIKVKQLCKLLRGAKALTDIVPLTAEAELELAENREILKEPVHGVYYDPSKDLIAEIQKQGQGQWTYQIYQEPHKNLKTGKYARIKSAHTNDVKQLTEVVQKIAQESIVIWGKTPKFRLPIQKETWEIWWTEYWQATWIPEWEFVNTPPLVKLWYQLEKDPIVGAETFYVDGAANRETKLGKAGYVTDRGRQKVVSITETTNQKTELHAIHLALQDSGSEVNIVTDSQYALGIIQAQPDRSESELVNQIIEKLIEKDKVYLSWVPAHKGIGGNEQVDKLVSSGIRKVLFLDGIDKAQEEHERYHSNWRAMASDFNLPPIVAKEIVASCDKCQLKGEAIHGQVDCSPGIWQLDCTHLEGKIILVAVHVASGYIEAEVIPAETGQETAYFILKLAGRWPVKVIHTDNGSNFTSAAVKAACWWASITQEFGIPYNPQSQGVVESMNKELKKIIGQVREQAEHLKTAVQMAVFIHNFKRKGGIGGYSAGERIIDIIASDLQTKELQKQIIKIQNFRVYYRDSRDPIWKGPAKLLWKGEGAVVIQDNSEIKVVPRRKAKIIRDYGKQMAGDDCVAGRQDED</sequence>
<evidence type="ECO:0000256" key="52">
    <source>
        <dbReference type="ARBA" id="ARBA00023288"/>
    </source>
</evidence>
<dbReference type="InterPro" id="IPR021109">
    <property type="entry name" value="Peptidase_aspartic_dom_sf"/>
</dbReference>
<feature type="region of interest" description="Disordered" evidence="60">
    <location>
        <begin position="508"/>
        <end position="545"/>
    </location>
</feature>
<evidence type="ECO:0000256" key="13">
    <source>
        <dbReference type="ARBA" id="ARBA00022553"/>
    </source>
</evidence>
<keyword evidence="52" id="KW-0449">Lipoprotein</keyword>
<keyword evidence="70 71" id="KW-0002">3D-structure</keyword>
<dbReference type="GO" id="GO:0055036">
    <property type="term" value="C:virion membrane"/>
    <property type="evidence" value="ECO:0007669"/>
    <property type="project" value="UniProtKB-SubCell"/>
</dbReference>
<keyword evidence="29 58" id="KW-0863">Zinc-finger</keyword>
<feature type="domain" description="Reverse transcriptase" evidence="64">
    <location>
        <begin position="695"/>
        <end position="885"/>
    </location>
</feature>
<evidence type="ECO:0000256" key="56">
    <source>
        <dbReference type="ARBA" id="ARBA00032771"/>
    </source>
</evidence>
<feature type="domain" description="CCHC-type" evidence="61">
    <location>
        <begin position="390"/>
        <end position="405"/>
    </location>
</feature>
<feature type="domain" description="CCHC-type" evidence="61">
    <location>
        <begin position="412"/>
        <end position="427"/>
    </location>
</feature>
<keyword evidence="51" id="KW-0511">Multifunctional enzyme</keyword>
<keyword evidence="14" id="KW-0167">Capsid protein</keyword>
<evidence type="ECO:0000256" key="12">
    <source>
        <dbReference type="ARBA" id="ARBA00022524"/>
    </source>
</evidence>
<keyword evidence="22" id="KW-0519">Myristate</keyword>
<dbReference type="GO" id="GO:0019013">
    <property type="term" value="C:viral nucleocapsid"/>
    <property type="evidence" value="ECO:0007669"/>
    <property type="project" value="UniProtKB-KW"/>
</dbReference>
<evidence type="ECO:0000259" key="66">
    <source>
        <dbReference type="PROSITE" id="PS50994"/>
    </source>
</evidence>
<comment type="catalytic activity">
    <reaction evidence="54">
        <text>Endohydrolysis of RNA in RNA/DNA hybrids. Three different cleavage modes: 1. sequence-specific internal cleavage of RNA. Human immunodeficiency virus type 1 and Moloney murine leukemia virus enzymes prefer to cleave the RNA strand one nucleotide away from the RNA-DNA junction. 2. RNA 5'-end directed cleavage 13-19 nucleotides from the RNA end. 3. DNA 3'-end directed cleavage 15-20 nucleotides away from the primer terminus.</text>
        <dbReference type="EC" id="3.1.26.13"/>
    </reaction>
</comment>
<dbReference type="Proteomes" id="UP000169765">
    <property type="component" value="Genome"/>
</dbReference>
<proteinExistence type="evidence at protein level"/>
<dbReference type="GO" id="GO:0004523">
    <property type="term" value="F:RNA-DNA hybrid ribonuclease activity"/>
    <property type="evidence" value="ECO:0007669"/>
    <property type="project" value="InterPro"/>
</dbReference>
<evidence type="ECO:0000256" key="21">
    <source>
        <dbReference type="ARBA" id="ARBA00022695"/>
    </source>
</evidence>
<dbReference type="GO" id="GO:0008289">
    <property type="term" value="F:lipid binding"/>
    <property type="evidence" value="ECO:0007669"/>
    <property type="project" value="UniProtKB-KW"/>
</dbReference>
<evidence type="ECO:0000256" key="43">
    <source>
        <dbReference type="ARBA" id="ARBA00023113"/>
    </source>
</evidence>
<dbReference type="Gene3D" id="2.40.70.10">
    <property type="entry name" value="Acid Proteases"/>
    <property type="match status" value="1"/>
</dbReference>
<dbReference type="SUPFAM" id="SSF46919">
    <property type="entry name" value="N-terminal Zn binding domain of HIV integrase"/>
    <property type="match status" value="1"/>
</dbReference>
<dbReference type="GO" id="GO:0004533">
    <property type="term" value="F:exoribonuclease H activity"/>
    <property type="evidence" value="ECO:0007669"/>
    <property type="project" value="UniProtKB-EC"/>
</dbReference>
<dbReference type="PANTHER" id="PTHR41694">
    <property type="entry name" value="ENDOGENOUS RETROVIRUS GROUP K MEMBER POL PROTEIN"/>
    <property type="match status" value="1"/>
</dbReference>
<keyword evidence="39" id="KW-0239">DNA-directed DNA polymerase</keyword>
<keyword evidence="31" id="KW-1193">Eukaryotic host translation shutoff by virus</keyword>
<dbReference type="InterPro" id="IPR012344">
    <property type="entry name" value="Matrix_HIV/RSV_N"/>
</dbReference>
<dbReference type="Pfam" id="PF00665">
    <property type="entry name" value="rve"/>
    <property type="match status" value="1"/>
</dbReference>
<dbReference type="PROSITE" id="PS50175">
    <property type="entry name" value="ASP_PROT_RETROV"/>
    <property type="match status" value="1"/>
</dbReference>
<evidence type="ECO:0000259" key="62">
    <source>
        <dbReference type="PROSITE" id="PS50175"/>
    </source>
</evidence>
<evidence type="ECO:0000256" key="18">
    <source>
        <dbReference type="ARBA" id="ARBA00022637"/>
    </source>
</evidence>
<dbReference type="GO" id="GO:0015074">
    <property type="term" value="P:DNA integration"/>
    <property type="evidence" value="ECO:0007669"/>
    <property type="project" value="UniProtKB-KW"/>
</dbReference>
<comment type="similarity">
    <text evidence="7">Belongs to the primate lentivirus group gag polyprotein family.</text>
</comment>
<keyword evidence="47" id="KW-0233">DNA recombination</keyword>
<dbReference type="FunFam" id="2.30.30.10:FF:000001">
    <property type="entry name" value="POL polyprotein"/>
    <property type="match status" value="1"/>
</dbReference>
<evidence type="ECO:0000256" key="20">
    <source>
        <dbReference type="ARBA" id="ARBA00022679"/>
    </source>
</evidence>
<evidence type="ECO:0000256" key="30">
    <source>
        <dbReference type="ARBA" id="ARBA00022801"/>
    </source>
</evidence>
<dbReference type="GO" id="GO:0006310">
    <property type="term" value="P:DNA recombination"/>
    <property type="evidence" value="ECO:0007669"/>
    <property type="project" value="UniProtKB-KW"/>
</dbReference>
<dbReference type="SUPFAM" id="SSF47943">
    <property type="entry name" value="Retrovirus capsid protein, N-terminal core domain"/>
    <property type="match status" value="1"/>
</dbReference>